<evidence type="ECO:0000256" key="1">
    <source>
        <dbReference type="ARBA" id="ARBA00001974"/>
    </source>
</evidence>
<feature type="binding site" evidence="6">
    <location>
        <position position="145"/>
    </location>
    <ligand>
        <name>FAD</name>
        <dbReference type="ChEBI" id="CHEBI:57692"/>
    </ligand>
</feature>
<keyword evidence="3 6" id="KW-0274">FAD</keyword>
<protein>
    <recommendedName>
        <fullName evidence="8">FAD-binding FR-type domain-containing protein</fullName>
    </recommendedName>
</protein>
<keyword evidence="10" id="KW-1185">Reference proteome</keyword>
<dbReference type="InterPro" id="IPR017938">
    <property type="entry name" value="Riboflavin_synthase-like_b-brl"/>
</dbReference>
<evidence type="ECO:0000259" key="8">
    <source>
        <dbReference type="PROSITE" id="PS51384"/>
    </source>
</evidence>
<dbReference type="InterPro" id="IPR001433">
    <property type="entry name" value="OxRdtase_FAD/NAD-bd"/>
</dbReference>
<dbReference type="GO" id="GO:0071949">
    <property type="term" value="F:FAD binding"/>
    <property type="evidence" value="ECO:0007669"/>
    <property type="project" value="TreeGrafter"/>
</dbReference>
<keyword evidence="7" id="KW-0812">Transmembrane</keyword>
<dbReference type="Pfam" id="PF00970">
    <property type="entry name" value="FAD_binding_6"/>
    <property type="match status" value="1"/>
</dbReference>
<dbReference type="Proteomes" id="UP001432322">
    <property type="component" value="Unassembled WGS sequence"/>
</dbReference>
<comment type="caution">
    <text evidence="9">The sequence shown here is derived from an EMBL/GenBank/DDBJ whole genome shotgun (WGS) entry which is preliminary data.</text>
</comment>
<feature type="binding site" evidence="6">
    <location>
        <position position="160"/>
    </location>
    <ligand>
        <name>FAD</name>
        <dbReference type="ChEBI" id="CHEBI:57692"/>
    </ligand>
</feature>
<reference evidence="9" key="1">
    <citation type="submission" date="2023-10" db="EMBL/GenBank/DDBJ databases">
        <title>Genome assembly of Pristionchus species.</title>
        <authorList>
            <person name="Yoshida K."/>
            <person name="Sommer R.J."/>
        </authorList>
    </citation>
    <scope>NUCLEOTIDE SEQUENCE</scope>
    <source>
        <strain evidence="9">RS5133</strain>
    </source>
</reference>
<dbReference type="EMBL" id="BTSY01000002">
    <property type="protein sequence ID" value="GMT15184.1"/>
    <property type="molecule type" value="Genomic_DNA"/>
</dbReference>
<proteinExistence type="predicted"/>
<evidence type="ECO:0000256" key="4">
    <source>
        <dbReference type="ARBA" id="ARBA00023002"/>
    </source>
</evidence>
<accession>A0AAV5V6U2</accession>
<feature type="transmembrane region" description="Helical" evidence="7">
    <location>
        <begin position="33"/>
        <end position="54"/>
    </location>
</feature>
<dbReference type="PROSITE" id="PS51384">
    <property type="entry name" value="FAD_FR"/>
    <property type="match status" value="1"/>
</dbReference>
<gene>
    <name evidence="9" type="ORF">PFISCL1PPCAC_6481</name>
</gene>
<comment type="cofactor">
    <cofactor evidence="1 6">
        <name>FAD</name>
        <dbReference type="ChEBI" id="CHEBI:57692"/>
    </cofactor>
</comment>
<dbReference type="Gene3D" id="3.40.50.80">
    <property type="entry name" value="Nucleotide-binding domain of ferredoxin-NADP reductase (FNR) module"/>
    <property type="match status" value="1"/>
</dbReference>
<keyword evidence="4" id="KW-0560">Oxidoreductase</keyword>
<feature type="binding site" evidence="6">
    <location>
        <position position="171"/>
    </location>
    <ligand>
        <name>FAD</name>
        <dbReference type="ChEBI" id="CHEBI:57692"/>
    </ligand>
</feature>
<dbReference type="Gene3D" id="2.40.30.10">
    <property type="entry name" value="Translation factors"/>
    <property type="match status" value="1"/>
</dbReference>
<keyword evidence="7" id="KW-1133">Transmembrane helix</keyword>
<sequence>AWCGRSPFANRRSMQDPDKFSLEMNVKFDSDELYYLLKIAAVGALGVISLHSAYQFYVHLQERHEKGRSRWRELAAALGLIAPLVPSALSSAPLTLTLESKHPLNHNVSRFRFQLPRPDQALGLRPGQHVSLAATVGGKRVVRMYSPVSGNELRGFVDVVIKRYEGEHALSKHIHGMEEGDKVECDGPRGHIIHEGRGSFLIGRSKKRERRSFYYLTAIAGGSGLTPLLQIIKSSLEDFSDCCSLHLVFANSTEKDVFMKEELDALAETHSSRFRITHTVSKAGDGWAGSVGRPDSADVLKLIPKASDDHVVMICGPNPMVKSVVTSLKNIGHQEKNVLVF</sequence>
<keyword evidence="7" id="KW-0472">Membrane</keyword>
<dbReference type="SUPFAM" id="SSF63380">
    <property type="entry name" value="Riboflavin synthase domain-like"/>
    <property type="match status" value="1"/>
</dbReference>
<dbReference type="PANTHER" id="PTHR19370:SF185">
    <property type="entry name" value="NADH-CYTOCHROME B5 REDUCTASE"/>
    <property type="match status" value="1"/>
</dbReference>
<evidence type="ECO:0000313" key="9">
    <source>
        <dbReference type="EMBL" id="GMT15184.1"/>
    </source>
</evidence>
<evidence type="ECO:0000256" key="3">
    <source>
        <dbReference type="ARBA" id="ARBA00022827"/>
    </source>
</evidence>
<feature type="non-terminal residue" evidence="9">
    <location>
        <position position="1"/>
    </location>
</feature>
<dbReference type="SUPFAM" id="SSF52343">
    <property type="entry name" value="Ferredoxin reductase-like, C-terminal NADP-linked domain"/>
    <property type="match status" value="1"/>
</dbReference>
<dbReference type="GO" id="GO:0005739">
    <property type="term" value="C:mitochondrion"/>
    <property type="evidence" value="ECO:0007669"/>
    <property type="project" value="TreeGrafter"/>
</dbReference>
<evidence type="ECO:0000313" key="10">
    <source>
        <dbReference type="Proteomes" id="UP001432322"/>
    </source>
</evidence>
<dbReference type="AlphaFoldDB" id="A0AAV5V6U2"/>
<keyword evidence="5" id="KW-0520">NAD</keyword>
<organism evidence="9 10">
    <name type="scientific">Pristionchus fissidentatus</name>
    <dbReference type="NCBI Taxonomy" id="1538716"/>
    <lineage>
        <taxon>Eukaryota</taxon>
        <taxon>Metazoa</taxon>
        <taxon>Ecdysozoa</taxon>
        <taxon>Nematoda</taxon>
        <taxon>Chromadorea</taxon>
        <taxon>Rhabditida</taxon>
        <taxon>Rhabditina</taxon>
        <taxon>Diplogasteromorpha</taxon>
        <taxon>Diplogasteroidea</taxon>
        <taxon>Neodiplogasteridae</taxon>
        <taxon>Pristionchus</taxon>
    </lineage>
</organism>
<evidence type="ECO:0000256" key="6">
    <source>
        <dbReference type="PIRSR" id="PIRSR601834-1"/>
    </source>
</evidence>
<dbReference type="InterPro" id="IPR001834">
    <property type="entry name" value="CBR-like"/>
</dbReference>
<name>A0AAV5V6U2_9BILA</name>
<dbReference type="GO" id="GO:0016491">
    <property type="term" value="F:oxidoreductase activity"/>
    <property type="evidence" value="ECO:0007669"/>
    <property type="project" value="UniProtKB-KW"/>
</dbReference>
<feature type="transmembrane region" description="Helical" evidence="7">
    <location>
        <begin position="74"/>
        <end position="96"/>
    </location>
</feature>
<dbReference type="CDD" id="cd06183">
    <property type="entry name" value="cyt_b5_reduct_like"/>
    <property type="match status" value="1"/>
</dbReference>
<feature type="binding site" evidence="6">
    <location>
        <position position="143"/>
    </location>
    <ligand>
        <name>FAD</name>
        <dbReference type="ChEBI" id="CHEBI:57692"/>
    </ligand>
</feature>
<dbReference type="InterPro" id="IPR001709">
    <property type="entry name" value="Flavoprot_Pyr_Nucl_cyt_Rdtase"/>
</dbReference>
<feature type="domain" description="FAD-binding FR-type" evidence="8">
    <location>
        <begin position="91"/>
        <end position="195"/>
    </location>
</feature>
<dbReference type="InterPro" id="IPR017927">
    <property type="entry name" value="FAD-bd_FR_type"/>
</dbReference>
<keyword evidence="2 6" id="KW-0285">Flavoprotein</keyword>
<dbReference type="InterPro" id="IPR039261">
    <property type="entry name" value="FNR_nucleotide-bd"/>
</dbReference>
<dbReference type="PANTHER" id="PTHR19370">
    <property type="entry name" value="NADH-CYTOCHROME B5 REDUCTASE"/>
    <property type="match status" value="1"/>
</dbReference>
<dbReference type="PRINTS" id="PR00371">
    <property type="entry name" value="FPNCR"/>
</dbReference>
<feature type="binding site" evidence="6">
    <location>
        <position position="226"/>
    </location>
    <ligand>
        <name>FAD</name>
        <dbReference type="ChEBI" id="CHEBI:57692"/>
    </ligand>
</feature>
<evidence type="ECO:0000256" key="7">
    <source>
        <dbReference type="SAM" id="Phobius"/>
    </source>
</evidence>
<dbReference type="Pfam" id="PF00175">
    <property type="entry name" value="NAD_binding_1"/>
    <property type="match status" value="1"/>
</dbReference>
<evidence type="ECO:0000256" key="2">
    <source>
        <dbReference type="ARBA" id="ARBA00022630"/>
    </source>
</evidence>
<dbReference type="InterPro" id="IPR008333">
    <property type="entry name" value="Cbr1-like_FAD-bd_dom"/>
</dbReference>
<dbReference type="PRINTS" id="PR00406">
    <property type="entry name" value="CYTB5RDTASE"/>
</dbReference>
<feature type="binding site" evidence="6">
    <location>
        <position position="162"/>
    </location>
    <ligand>
        <name>FAD</name>
        <dbReference type="ChEBI" id="CHEBI:57692"/>
    </ligand>
</feature>
<evidence type="ECO:0000256" key="5">
    <source>
        <dbReference type="ARBA" id="ARBA00023027"/>
    </source>
</evidence>